<evidence type="ECO:0000313" key="3">
    <source>
        <dbReference type="Proteomes" id="UP000639006"/>
    </source>
</evidence>
<evidence type="ECO:0000259" key="1">
    <source>
        <dbReference type="Pfam" id="PF00535"/>
    </source>
</evidence>
<dbReference type="CDD" id="cd04179">
    <property type="entry name" value="DPM_DPG-synthase_like"/>
    <property type="match status" value="1"/>
</dbReference>
<feature type="domain" description="Glycosyltransferase 2-like" evidence="1">
    <location>
        <begin position="6"/>
        <end position="105"/>
    </location>
</feature>
<gene>
    <name evidence="2" type="ORF">DIAAKJNI_00236</name>
</gene>
<dbReference type="InterPro" id="IPR029044">
    <property type="entry name" value="Nucleotide-diphossugar_trans"/>
</dbReference>
<dbReference type="EMBL" id="CAJHIQ010000009">
    <property type="protein sequence ID" value="CAD6492133.1"/>
    <property type="molecule type" value="Genomic_DNA"/>
</dbReference>
<comment type="caution">
    <text evidence="2">The sequence shown here is derived from an EMBL/GenBank/DDBJ whole genome shotgun (WGS) entry which is preliminary data.</text>
</comment>
<name>A0A811T944_9EURY</name>
<sequence>MTEVAVVIPTKNEEASIGICIEKIQRVFAEHHIDGEIVVADNSTDRTPETAKRLGALVVVLDEHGYGNAYRFGFAQASGGCIVMGDGDNTYDFMDIPGLLEPLKRRVRHGLTLIDTDLKNKHLNRGVVT</sequence>
<dbReference type="Pfam" id="PF00535">
    <property type="entry name" value="Glycos_transf_2"/>
    <property type="match status" value="1"/>
</dbReference>
<dbReference type="SUPFAM" id="SSF53448">
    <property type="entry name" value="Nucleotide-diphospho-sugar transferases"/>
    <property type="match status" value="1"/>
</dbReference>
<reference evidence="2" key="1">
    <citation type="submission" date="2020-10" db="EMBL/GenBank/DDBJ databases">
        <authorList>
            <person name="Hahn C.J."/>
            <person name="Laso-Perez R."/>
            <person name="Vulcano F."/>
            <person name="Vaziourakis K.-M."/>
            <person name="Stokke R."/>
            <person name="Steen I.H."/>
            <person name="Teske A."/>
            <person name="Boetius A."/>
            <person name="Liebeke M."/>
            <person name="Amann R."/>
            <person name="Knittel K."/>
        </authorList>
    </citation>
    <scope>NUCLEOTIDE SEQUENCE</scope>
    <source>
        <strain evidence="2">Gfbio:e3339647-f889-4370-9287-4fb5cb688e4c:AG392M11_GoMArc1</strain>
    </source>
</reference>
<dbReference type="Gene3D" id="3.90.550.10">
    <property type="entry name" value="Spore Coat Polysaccharide Biosynthesis Protein SpsA, Chain A"/>
    <property type="match status" value="1"/>
</dbReference>
<dbReference type="Proteomes" id="UP000639006">
    <property type="component" value="Unassembled WGS sequence"/>
</dbReference>
<evidence type="ECO:0000313" key="2">
    <source>
        <dbReference type="EMBL" id="CAD6492133.1"/>
    </source>
</evidence>
<dbReference type="AlphaFoldDB" id="A0A811T944"/>
<protein>
    <submittedName>
        <fullName evidence="2">Glycosyl transferase family 2</fullName>
    </submittedName>
</protein>
<proteinExistence type="predicted"/>
<dbReference type="InterPro" id="IPR001173">
    <property type="entry name" value="Glyco_trans_2-like"/>
</dbReference>
<organism evidence="2 3">
    <name type="scientific">Candidatus Argoarchaeum ethanivorans</name>
    <dbReference type="NCBI Taxonomy" id="2608793"/>
    <lineage>
        <taxon>Archaea</taxon>
        <taxon>Methanobacteriati</taxon>
        <taxon>Methanobacteriota</taxon>
        <taxon>Stenosarchaea group</taxon>
        <taxon>Methanomicrobia</taxon>
        <taxon>Methanosarcinales</taxon>
        <taxon>Methanosarcinales incertae sedis</taxon>
        <taxon>GOM Arc I cluster</taxon>
        <taxon>Candidatus Argoarchaeum</taxon>
    </lineage>
</organism>
<keyword evidence="2" id="KW-0808">Transferase</keyword>
<dbReference type="GO" id="GO:0016740">
    <property type="term" value="F:transferase activity"/>
    <property type="evidence" value="ECO:0007669"/>
    <property type="project" value="UniProtKB-KW"/>
</dbReference>
<dbReference type="PANTHER" id="PTHR48090">
    <property type="entry name" value="UNDECAPRENYL-PHOSPHATE 4-DEOXY-4-FORMAMIDO-L-ARABINOSE TRANSFERASE-RELATED"/>
    <property type="match status" value="1"/>
</dbReference>
<dbReference type="PANTHER" id="PTHR48090:SF7">
    <property type="entry name" value="RFBJ PROTEIN"/>
    <property type="match status" value="1"/>
</dbReference>
<dbReference type="InterPro" id="IPR050256">
    <property type="entry name" value="Glycosyltransferase_2"/>
</dbReference>
<accession>A0A811T944</accession>